<dbReference type="Pfam" id="PF07690">
    <property type="entry name" value="MFS_1"/>
    <property type="match status" value="2"/>
</dbReference>
<feature type="transmembrane region" description="Helical" evidence="8">
    <location>
        <begin position="211"/>
        <end position="234"/>
    </location>
</feature>
<comment type="similarity">
    <text evidence="2 8">Belongs to the major facilitator superfamily. Nitrate/nitrite porter (TC 2.A.1.8) family.</text>
</comment>
<dbReference type="AlphaFoldDB" id="A0A926NKV3"/>
<dbReference type="InterPro" id="IPR004737">
    <property type="entry name" value="NO3_transporter_NarK/NarU-like"/>
</dbReference>
<evidence type="ECO:0000256" key="2">
    <source>
        <dbReference type="ARBA" id="ARBA00008432"/>
    </source>
</evidence>
<keyword evidence="11" id="KW-1185">Reference proteome</keyword>
<dbReference type="InterPro" id="IPR020846">
    <property type="entry name" value="MFS_dom"/>
</dbReference>
<feature type="transmembrane region" description="Helical" evidence="8">
    <location>
        <begin position="379"/>
        <end position="403"/>
    </location>
</feature>
<comment type="caution">
    <text evidence="10">The sequence shown here is derived from an EMBL/GenBank/DDBJ whole genome shotgun (WGS) entry which is preliminary data.</text>
</comment>
<evidence type="ECO:0000313" key="10">
    <source>
        <dbReference type="EMBL" id="MBD1381833.1"/>
    </source>
</evidence>
<evidence type="ECO:0000259" key="9">
    <source>
        <dbReference type="PROSITE" id="PS50850"/>
    </source>
</evidence>
<proteinExistence type="inferred from homology"/>
<dbReference type="GO" id="GO:0005886">
    <property type="term" value="C:plasma membrane"/>
    <property type="evidence" value="ECO:0007669"/>
    <property type="project" value="UniProtKB-SubCell"/>
</dbReference>
<dbReference type="InterPro" id="IPR011701">
    <property type="entry name" value="MFS"/>
</dbReference>
<feature type="transmembrane region" description="Helical" evidence="8">
    <location>
        <begin position="246"/>
        <end position="267"/>
    </location>
</feature>
<dbReference type="EMBL" id="JACXAI010000022">
    <property type="protein sequence ID" value="MBD1381833.1"/>
    <property type="molecule type" value="Genomic_DNA"/>
</dbReference>
<dbReference type="GO" id="GO:0015113">
    <property type="term" value="F:nitrite transmembrane transporter activity"/>
    <property type="evidence" value="ECO:0007669"/>
    <property type="project" value="InterPro"/>
</dbReference>
<keyword evidence="3 8" id="KW-0813">Transport</keyword>
<comment type="subcellular location">
    <subcellularLocation>
        <location evidence="1 8">Cell membrane</location>
        <topology evidence="1 8">Multi-pass membrane protein</topology>
    </subcellularLocation>
</comment>
<evidence type="ECO:0000256" key="6">
    <source>
        <dbReference type="ARBA" id="ARBA00023063"/>
    </source>
</evidence>
<feature type="transmembrane region" description="Helical" evidence="8">
    <location>
        <begin position="50"/>
        <end position="70"/>
    </location>
</feature>
<evidence type="ECO:0000256" key="7">
    <source>
        <dbReference type="ARBA" id="ARBA00023136"/>
    </source>
</evidence>
<evidence type="ECO:0000256" key="3">
    <source>
        <dbReference type="ARBA" id="ARBA00022448"/>
    </source>
</evidence>
<evidence type="ECO:0000256" key="1">
    <source>
        <dbReference type="ARBA" id="ARBA00004651"/>
    </source>
</evidence>
<dbReference type="Gene3D" id="1.20.1250.20">
    <property type="entry name" value="MFS general substrate transporter like domains"/>
    <property type="match status" value="2"/>
</dbReference>
<keyword evidence="6 8" id="KW-0534">Nitrate assimilation</keyword>
<dbReference type="InterPro" id="IPR036259">
    <property type="entry name" value="MFS_trans_sf"/>
</dbReference>
<dbReference type="CDD" id="cd17341">
    <property type="entry name" value="MFS_NRT2_like"/>
    <property type="match status" value="1"/>
</dbReference>
<feature type="transmembrane region" description="Helical" evidence="8">
    <location>
        <begin position="108"/>
        <end position="127"/>
    </location>
</feature>
<feature type="transmembrane region" description="Helical" evidence="8">
    <location>
        <begin position="356"/>
        <end position="373"/>
    </location>
</feature>
<feature type="domain" description="Major facilitator superfamily (MFS) profile" evidence="9">
    <location>
        <begin position="12"/>
        <end position="465"/>
    </location>
</feature>
<feature type="transmembrane region" description="Helical" evidence="8">
    <location>
        <begin position="167"/>
        <end position="190"/>
    </location>
</feature>
<dbReference type="GO" id="GO:0042128">
    <property type="term" value="P:nitrate assimilation"/>
    <property type="evidence" value="ECO:0007669"/>
    <property type="project" value="UniProtKB-UniRule"/>
</dbReference>
<reference evidence="10" key="1">
    <citation type="submission" date="2020-09" db="EMBL/GenBank/DDBJ databases">
        <title>A novel bacterium of genus Bacillus, isolated from South China Sea.</title>
        <authorList>
            <person name="Huang H."/>
            <person name="Mo K."/>
            <person name="Hu Y."/>
        </authorList>
    </citation>
    <scope>NUCLEOTIDE SEQUENCE</scope>
    <source>
        <strain evidence="10">IB182487</strain>
    </source>
</reference>
<sequence length="486" mass="53159">METNYYKGNKNVLMLTTLAFFITFVVWFNMAPLMSTLKSTFGLTNDEVTILAVANVALTIPARVLIGMLVDKFGPRKVYSGLLIILSIPCFTFALSNSFIQLMISRMFLAIIGAGFVVGIRLVSEWFPPKHVGFAEGIYGGWGNFGSAAAAMVLPTLAIIFGGEDGWRYAIGLTGLISLIYGIIFSRIVNDTPEGIEYKRPKKSGALEVTSYKDMIGLIIMTLPVYGILGFLTYRLGWQLNFISDGVAYIVIAALLGLLILNIRKIIDVNKKALKKGIPEKEKYSFKQVAILDFAYFCTFGSELAVVSMLPLFFEQTFTLSIAQAGLIASSFAFMNLMSRPGGGWLSDKFGRKKTLSILMLGLAMGYFAMAQIGSSWPIWLAVVITMCCSFFVQAGEGAVYAMVPLVKKKVTGQVAGMVGAYGNIGATIFLTIFSFVSPKAFFITIACSAIVCFLCTLFLKEPDMEAIVEQTFEKDNEENAVKVVS</sequence>
<evidence type="ECO:0000256" key="5">
    <source>
        <dbReference type="ARBA" id="ARBA00022989"/>
    </source>
</evidence>
<evidence type="ECO:0000256" key="8">
    <source>
        <dbReference type="RuleBase" id="RU366033"/>
    </source>
</evidence>
<keyword evidence="7 8" id="KW-0472">Membrane</keyword>
<dbReference type="SUPFAM" id="SSF103473">
    <property type="entry name" value="MFS general substrate transporter"/>
    <property type="match status" value="2"/>
</dbReference>
<dbReference type="GO" id="GO:0015112">
    <property type="term" value="F:nitrate transmembrane transporter activity"/>
    <property type="evidence" value="ECO:0007669"/>
    <property type="project" value="UniProtKB-UniRule"/>
</dbReference>
<dbReference type="RefSeq" id="WP_191159427.1">
    <property type="nucleotide sequence ID" value="NZ_JACXAI010000022.1"/>
</dbReference>
<dbReference type="PANTHER" id="PTHR23515">
    <property type="entry name" value="HIGH-AFFINITY NITRATE TRANSPORTER 2.3"/>
    <property type="match status" value="1"/>
</dbReference>
<protein>
    <recommendedName>
        <fullName evidence="8">Nitrate/nitrite transporter</fullName>
    </recommendedName>
</protein>
<feature type="transmembrane region" description="Helical" evidence="8">
    <location>
        <begin position="139"/>
        <end position="161"/>
    </location>
</feature>
<dbReference type="InterPro" id="IPR044772">
    <property type="entry name" value="NO3_transporter"/>
</dbReference>
<organism evidence="10 11">
    <name type="scientific">Metabacillus arenae</name>
    <dbReference type="NCBI Taxonomy" id="2771434"/>
    <lineage>
        <taxon>Bacteria</taxon>
        <taxon>Bacillati</taxon>
        <taxon>Bacillota</taxon>
        <taxon>Bacilli</taxon>
        <taxon>Bacillales</taxon>
        <taxon>Bacillaceae</taxon>
        <taxon>Metabacillus</taxon>
    </lineage>
</organism>
<evidence type="ECO:0000313" key="11">
    <source>
        <dbReference type="Proteomes" id="UP000626844"/>
    </source>
</evidence>
<feature type="transmembrane region" description="Helical" evidence="8">
    <location>
        <begin position="12"/>
        <end position="30"/>
    </location>
</feature>
<keyword evidence="8" id="KW-1003">Cell membrane</keyword>
<gene>
    <name evidence="10" type="ORF">IC621_16500</name>
</gene>
<comment type="caution">
    <text evidence="8">Lacks conserved residue(s) required for the propagation of feature annotation.</text>
</comment>
<dbReference type="NCBIfam" id="TIGR00886">
    <property type="entry name" value="2A0108"/>
    <property type="match status" value="1"/>
</dbReference>
<feature type="transmembrane region" description="Helical" evidence="8">
    <location>
        <begin position="442"/>
        <end position="460"/>
    </location>
</feature>
<feature type="transmembrane region" description="Helical" evidence="8">
    <location>
        <begin position="318"/>
        <end position="335"/>
    </location>
</feature>
<keyword evidence="4 8" id="KW-0812">Transmembrane</keyword>
<name>A0A926NKV3_9BACI</name>
<evidence type="ECO:0000256" key="4">
    <source>
        <dbReference type="ARBA" id="ARBA00022692"/>
    </source>
</evidence>
<dbReference type="PROSITE" id="PS50850">
    <property type="entry name" value="MFS"/>
    <property type="match status" value="1"/>
</dbReference>
<dbReference type="Proteomes" id="UP000626844">
    <property type="component" value="Unassembled WGS sequence"/>
</dbReference>
<feature type="transmembrane region" description="Helical" evidence="8">
    <location>
        <begin position="288"/>
        <end position="312"/>
    </location>
</feature>
<feature type="transmembrane region" description="Helical" evidence="8">
    <location>
        <begin position="82"/>
        <end position="102"/>
    </location>
</feature>
<keyword evidence="5 8" id="KW-1133">Transmembrane helix</keyword>
<accession>A0A926NKV3</accession>
<feature type="transmembrane region" description="Helical" evidence="8">
    <location>
        <begin position="415"/>
        <end position="436"/>
    </location>
</feature>